<dbReference type="Pfam" id="PF11307">
    <property type="entry name" value="DUF3109"/>
    <property type="match status" value="1"/>
</dbReference>
<reference evidence="2 3" key="1">
    <citation type="submission" date="2021-03" db="EMBL/GenBank/DDBJ databases">
        <title>Sequencing the genomes of 1000 actinobacteria strains.</title>
        <authorList>
            <person name="Klenk H.-P."/>
        </authorList>
    </citation>
    <scope>NUCLEOTIDE SEQUENCE [LARGE SCALE GENOMIC DNA]</scope>
    <source>
        <strain evidence="2 3">DSM 12936</strain>
    </source>
</reference>
<dbReference type="EMBL" id="JAGIOB010000001">
    <property type="protein sequence ID" value="MBP2417764.1"/>
    <property type="molecule type" value="Genomic_DNA"/>
</dbReference>
<evidence type="ECO:0008006" key="4">
    <source>
        <dbReference type="Google" id="ProtNLM"/>
    </source>
</evidence>
<dbReference type="RefSeq" id="WP_210056706.1">
    <property type="nucleotide sequence ID" value="NZ_BAAAMH010000010.1"/>
</dbReference>
<evidence type="ECO:0000256" key="1">
    <source>
        <dbReference type="ARBA" id="ARBA00093770"/>
    </source>
</evidence>
<evidence type="ECO:0000313" key="3">
    <source>
        <dbReference type="Proteomes" id="UP000758168"/>
    </source>
</evidence>
<name>A0ABS4Z9X6_9ACTN</name>
<evidence type="ECO:0000313" key="2">
    <source>
        <dbReference type="EMBL" id="MBP2417764.1"/>
    </source>
</evidence>
<sequence length="262" mass="28639">MPEVLIGFPRAFVDLPDPADPDQVFHCDLTWLTSRWTCVFGDGCRGIYADRPDDGCCTLGAHFADAEDEARVAAAVARLTPEVWQLQPRAGAEGWVELEGEESVAEGDVPGRKTRVVDGACIFLNRPGSAAGAGCALHKLALDEGRPITETKPDVCWQLPIRRQYRTVTRTDDTTYTEVSIGEYGRDGWGPGGHDLDWYCTSNTEAHVGREPVYRSCRDELLALMGGPAYDLLVACCDDFDERRSDLLRHPAGAGRVNGPDA</sequence>
<comment type="caution">
    <text evidence="2">The sequence shown here is derived from an EMBL/GenBank/DDBJ whole genome shotgun (WGS) entry which is preliminary data.</text>
</comment>
<organism evidence="2 3">
    <name type="scientific">Microlunatus capsulatus</name>
    <dbReference type="NCBI Taxonomy" id="99117"/>
    <lineage>
        <taxon>Bacteria</taxon>
        <taxon>Bacillati</taxon>
        <taxon>Actinomycetota</taxon>
        <taxon>Actinomycetes</taxon>
        <taxon>Propionibacteriales</taxon>
        <taxon>Propionibacteriaceae</taxon>
        <taxon>Microlunatus</taxon>
    </lineage>
</organism>
<dbReference type="Proteomes" id="UP000758168">
    <property type="component" value="Unassembled WGS sequence"/>
</dbReference>
<protein>
    <recommendedName>
        <fullName evidence="4">DUF3109 family protein</fullName>
    </recommendedName>
</protein>
<accession>A0ABS4Z9X6</accession>
<dbReference type="InterPro" id="IPR021458">
    <property type="entry name" value="Rv0495c"/>
</dbReference>
<comment type="similarity">
    <text evidence="1">Belongs to the Rv0495c family.</text>
</comment>
<keyword evidence="3" id="KW-1185">Reference proteome</keyword>
<gene>
    <name evidence="2" type="ORF">JOF54_002686</name>
</gene>
<proteinExistence type="inferred from homology"/>